<dbReference type="KEGG" id="psoj:PHYSODRAFT_301238"/>
<evidence type="ECO:0000313" key="2">
    <source>
        <dbReference type="EMBL" id="EGZ18677.1"/>
    </source>
</evidence>
<proteinExistence type="predicted"/>
<organism evidence="2 3">
    <name type="scientific">Phytophthora sojae (strain P6497)</name>
    <name type="common">Soybean stem and root rot agent</name>
    <name type="synonym">Phytophthora megasperma f. sp. glycines</name>
    <dbReference type="NCBI Taxonomy" id="1094619"/>
    <lineage>
        <taxon>Eukaryota</taxon>
        <taxon>Sar</taxon>
        <taxon>Stramenopiles</taxon>
        <taxon>Oomycota</taxon>
        <taxon>Peronosporomycetes</taxon>
        <taxon>Peronosporales</taxon>
        <taxon>Peronosporaceae</taxon>
        <taxon>Phytophthora</taxon>
    </lineage>
</organism>
<dbReference type="InterPro" id="IPR036770">
    <property type="entry name" value="Ankyrin_rpt-contain_sf"/>
</dbReference>
<sequence>MHEHEFSRLKDVQFPDEVAALGHVLELIDEMLMTREEAVVKAAGSNQLAWLQFLLETHDDDLMDAVASAAANGDSDSDSDNDSNDNDNGNGNGNNKLQSVSLDVRPLLRNAIVAAARSGQLPIVTDFLPRLAGSGRISDDIQEMHDASWQALNEGAAHGHLNVVVYVVEFVTQWGYIEDYTSSDEGDALLLAVRGGHGHVVQFLLQGCLIAWNTQDALAEALLFEQNEVAEWICDLQDAGEEASELGTE</sequence>
<keyword evidence="3" id="KW-1185">Reference proteome</keyword>
<feature type="compositionally biased region" description="Low complexity" evidence="1">
    <location>
        <begin position="86"/>
        <end position="95"/>
    </location>
</feature>
<dbReference type="InterPro" id="IPR052050">
    <property type="entry name" value="SecEffector_AnkRepeat"/>
</dbReference>
<dbReference type="PANTHER" id="PTHR46586">
    <property type="entry name" value="ANKYRIN REPEAT-CONTAINING PROTEIN"/>
    <property type="match status" value="1"/>
</dbReference>
<dbReference type="EMBL" id="JH159154">
    <property type="protein sequence ID" value="EGZ18677.1"/>
    <property type="molecule type" value="Genomic_DNA"/>
</dbReference>
<dbReference type="PANTHER" id="PTHR46586:SF3">
    <property type="entry name" value="ANKYRIN REPEAT-CONTAINING PROTEIN"/>
    <property type="match status" value="1"/>
</dbReference>
<feature type="region of interest" description="Disordered" evidence="1">
    <location>
        <begin position="70"/>
        <end position="96"/>
    </location>
</feature>
<dbReference type="RefSeq" id="XP_009527735.1">
    <property type="nucleotide sequence ID" value="XM_009529440.1"/>
</dbReference>
<dbReference type="OMA" id="XIGEREK"/>
<dbReference type="AlphaFoldDB" id="G4ZHM2"/>
<accession>G4ZHM2</accession>
<dbReference type="Proteomes" id="UP000002640">
    <property type="component" value="Unassembled WGS sequence"/>
</dbReference>
<name>G4ZHM2_PHYSP</name>
<dbReference type="Gene3D" id="1.25.40.20">
    <property type="entry name" value="Ankyrin repeat-containing domain"/>
    <property type="match status" value="1"/>
</dbReference>
<evidence type="ECO:0000256" key="1">
    <source>
        <dbReference type="SAM" id="MobiDB-lite"/>
    </source>
</evidence>
<dbReference type="InParanoid" id="G4ZHM2"/>
<gene>
    <name evidence="2" type="ORF">PHYSODRAFT_301238</name>
</gene>
<feature type="compositionally biased region" description="Acidic residues" evidence="1">
    <location>
        <begin position="75"/>
        <end position="85"/>
    </location>
</feature>
<protein>
    <recommendedName>
        <fullName evidence="4">Ankyrin repeat protein</fullName>
    </recommendedName>
</protein>
<evidence type="ECO:0008006" key="4">
    <source>
        <dbReference type="Google" id="ProtNLM"/>
    </source>
</evidence>
<reference evidence="2 3" key="1">
    <citation type="journal article" date="2006" name="Science">
        <title>Phytophthora genome sequences uncover evolutionary origins and mechanisms of pathogenesis.</title>
        <authorList>
            <person name="Tyler B.M."/>
            <person name="Tripathy S."/>
            <person name="Zhang X."/>
            <person name="Dehal P."/>
            <person name="Jiang R.H."/>
            <person name="Aerts A."/>
            <person name="Arredondo F.D."/>
            <person name="Baxter L."/>
            <person name="Bensasson D."/>
            <person name="Beynon J.L."/>
            <person name="Chapman J."/>
            <person name="Damasceno C.M."/>
            <person name="Dorrance A.E."/>
            <person name="Dou D."/>
            <person name="Dickerman A.W."/>
            <person name="Dubchak I.L."/>
            <person name="Garbelotto M."/>
            <person name="Gijzen M."/>
            <person name="Gordon S.G."/>
            <person name="Govers F."/>
            <person name="Grunwald N.J."/>
            <person name="Huang W."/>
            <person name="Ivors K.L."/>
            <person name="Jones R.W."/>
            <person name="Kamoun S."/>
            <person name="Krampis K."/>
            <person name="Lamour K.H."/>
            <person name="Lee M.K."/>
            <person name="McDonald W.H."/>
            <person name="Medina M."/>
            <person name="Meijer H.J."/>
            <person name="Nordberg E.K."/>
            <person name="Maclean D.J."/>
            <person name="Ospina-Giraldo M.D."/>
            <person name="Morris P.F."/>
            <person name="Phuntumart V."/>
            <person name="Putnam N.H."/>
            <person name="Rash S."/>
            <person name="Rose J.K."/>
            <person name="Sakihama Y."/>
            <person name="Salamov A.A."/>
            <person name="Savidor A."/>
            <person name="Scheuring C.F."/>
            <person name="Smith B.M."/>
            <person name="Sobral B.W."/>
            <person name="Terry A."/>
            <person name="Torto-Alalibo T.A."/>
            <person name="Win J."/>
            <person name="Xu Z."/>
            <person name="Zhang H."/>
            <person name="Grigoriev I.V."/>
            <person name="Rokhsar D.S."/>
            <person name="Boore J.L."/>
        </authorList>
    </citation>
    <scope>NUCLEOTIDE SEQUENCE [LARGE SCALE GENOMIC DNA]</scope>
    <source>
        <strain evidence="2 3">P6497</strain>
    </source>
</reference>
<dbReference type="SUPFAM" id="SSF48403">
    <property type="entry name" value="Ankyrin repeat"/>
    <property type="match status" value="1"/>
</dbReference>
<evidence type="ECO:0000313" key="3">
    <source>
        <dbReference type="Proteomes" id="UP000002640"/>
    </source>
</evidence>
<dbReference type="SMR" id="G4ZHM2"/>
<dbReference type="GeneID" id="20641980"/>